<accession>A0A5C3MKM1</accession>
<reference evidence="2 3" key="1">
    <citation type="journal article" date="2019" name="Nat. Ecol. Evol.">
        <title>Megaphylogeny resolves global patterns of mushroom evolution.</title>
        <authorList>
            <person name="Varga T."/>
            <person name="Krizsan K."/>
            <person name="Foldi C."/>
            <person name="Dima B."/>
            <person name="Sanchez-Garcia M."/>
            <person name="Sanchez-Ramirez S."/>
            <person name="Szollosi G.J."/>
            <person name="Szarkandi J.G."/>
            <person name="Papp V."/>
            <person name="Albert L."/>
            <person name="Andreopoulos W."/>
            <person name="Angelini C."/>
            <person name="Antonin V."/>
            <person name="Barry K.W."/>
            <person name="Bougher N.L."/>
            <person name="Buchanan P."/>
            <person name="Buyck B."/>
            <person name="Bense V."/>
            <person name="Catcheside P."/>
            <person name="Chovatia M."/>
            <person name="Cooper J."/>
            <person name="Damon W."/>
            <person name="Desjardin D."/>
            <person name="Finy P."/>
            <person name="Geml J."/>
            <person name="Haridas S."/>
            <person name="Hughes K."/>
            <person name="Justo A."/>
            <person name="Karasinski D."/>
            <person name="Kautmanova I."/>
            <person name="Kiss B."/>
            <person name="Kocsube S."/>
            <person name="Kotiranta H."/>
            <person name="LaButti K.M."/>
            <person name="Lechner B.E."/>
            <person name="Liimatainen K."/>
            <person name="Lipzen A."/>
            <person name="Lukacs Z."/>
            <person name="Mihaltcheva S."/>
            <person name="Morgado L.N."/>
            <person name="Niskanen T."/>
            <person name="Noordeloos M.E."/>
            <person name="Ohm R.A."/>
            <person name="Ortiz-Santana B."/>
            <person name="Ovrebo C."/>
            <person name="Racz N."/>
            <person name="Riley R."/>
            <person name="Savchenko A."/>
            <person name="Shiryaev A."/>
            <person name="Soop K."/>
            <person name="Spirin V."/>
            <person name="Szebenyi C."/>
            <person name="Tomsovsky M."/>
            <person name="Tulloss R.E."/>
            <person name="Uehling J."/>
            <person name="Grigoriev I.V."/>
            <person name="Vagvolgyi C."/>
            <person name="Papp T."/>
            <person name="Martin F.M."/>
            <person name="Miettinen O."/>
            <person name="Hibbett D.S."/>
            <person name="Nagy L.G."/>
        </authorList>
    </citation>
    <scope>NUCLEOTIDE SEQUENCE [LARGE SCALE GENOMIC DNA]</scope>
    <source>
        <strain evidence="2 3">OMC1185</strain>
    </source>
</reference>
<protein>
    <submittedName>
        <fullName evidence="2">Uncharacterized protein</fullName>
    </submittedName>
</protein>
<evidence type="ECO:0000313" key="3">
    <source>
        <dbReference type="Proteomes" id="UP000305948"/>
    </source>
</evidence>
<evidence type="ECO:0000313" key="2">
    <source>
        <dbReference type="EMBL" id="TFK45235.1"/>
    </source>
</evidence>
<keyword evidence="3" id="KW-1185">Reference proteome</keyword>
<organism evidence="2 3">
    <name type="scientific">Heliocybe sulcata</name>
    <dbReference type="NCBI Taxonomy" id="5364"/>
    <lineage>
        <taxon>Eukaryota</taxon>
        <taxon>Fungi</taxon>
        <taxon>Dikarya</taxon>
        <taxon>Basidiomycota</taxon>
        <taxon>Agaricomycotina</taxon>
        <taxon>Agaricomycetes</taxon>
        <taxon>Gloeophyllales</taxon>
        <taxon>Gloeophyllaceae</taxon>
        <taxon>Heliocybe</taxon>
    </lineage>
</organism>
<sequence>MAVRSGVTKGIVNIQRESMNNAKTGNSGVWRDTDRSSDGNREQQRSEERQVVVNATRGTISVHYNDHVQRWAHTKRSVGTRTAPHQKALMGRVEAAPVPARHAQPRTAGVTPFRTLQYVGRNGLHPVNI</sequence>
<feature type="compositionally biased region" description="Basic and acidic residues" evidence="1">
    <location>
        <begin position="31"/>
        <end position="50"/>
    </location>
</feature>
<proteinExistence type="predicted"/>
<dbReference type="EMBL" id="ML213551">
    <property type="protein sequence ID" value="TFK45235.1"/>
    <property type="molecule type" value="Genomic_DNA"/>
</dbReference>
<feature type="region of interest" description="Disordered" evidence="1">
    <location>
        <begin position="1"/>
        <end position="52"/>
    </location>
</feature>
<gene>
    <name evidence="2" type="ORF">OE88DRAFT_1649464</name>
</gene>
<feature type="compositionally biased region" description="Polar residues" evidence="1">
    <location>
        <begin position="15"/>
        <end position="27"/>
    </location>
</feature>
<evidence type="ECO:0000256" key="1">
    <source>
        <dbReference type="SAM" id="MobiDB-lite"/>
    </source>
</evidence>
<name>A0A5C3MKM1_9AGAM</name>
<dbReference type="Proteomes" id="UP000305948">
    <property type="component" value="Unassembled WGS sequence"/>
</dbReference>
<dbReference type="AlphaFoldDB" id="A0A5C3MKM1"/>